<accession>A0ABD2APL0</accession>
<protein>
    <submittedName>
        <fullName evidence="6">UDP-glucosyltransferase 2-like isoform X1</fullName>
    </submittedName>
</protein>
<dbReference type="EMBL" id="JAUDFV010000141">
    <property type="protein sequence ID" value="KAL2722242.1"/>
    <property type="molecule type" value="Genomic_DNA"/>
</dbReference>
<comment type="caution">
    <text evidence="6">The sequence shown here is derived from an EMBL/GenBank/DDBJ whole genome shotgun (WGS) entry which is preliminary data.</text>
</comment>
<reference evidence="6 7" key="1">
    <citation type="journal article" date="2024" name="Ann. Entomol. Soc. Am.">
        <title>Genomic analyses of the southern and eastern yellowjacket wasps (Hymenoptera: Vespidae) reveal evolutionary signatures of social life.</title>
        <authorList>
            <person name="Catto M.A."/>
            <person name="Caine P.B."/>
            <person name="Orr S.E."/>
            <person name="Hunt B.G."/>
            <person name="Goodisman M.A.D."/>
        </authorList>
    </citation>
    <scope>NUCLEOTIDE SEQUENCE [LARGE SCALE GENOMIC DNA]</scope>
    <source>
        <strain evidence="6">233</strain>
        <tissue evidence="6">Head and thorax</tissue>
    </source>
</reference>
<evidence type="ECO:0000256" key="1">
    <source>
        <dbReference type="ARBA" id="ARBA00009995"/>
    </source>
</evidence>
<gene>
    <name evidence="6" type="ORF">V1478_009105</name>
</gene>
<keyword evidence="4" id="KW-0472">Membrane</keyword>
<keyword evidence="4" id="KW-1133">Transmembrane helix</keyword>
<dbReference type="InterPro" id="IPR002213">
    <property type="entry name" value="UDP_glucos_trans"/>
</dbReference>
<feature type="chain" id="PRO_5044753303" evidence="5">
    <location>
        <begin position="20"/>
        <end position="552"/>
    </location>
</feature>
<evidence type="ECO:0000256" key="5">
    <source>
        <dbReference type="SAM" id="SignalP"/>
    </source>
</evidence>
<keyword evidence="2" id="KW-0328">Glycosyltransferase</keyword>
<organism evidence="6 7">
    <name type="scientific">Vespula squamosa</name>
    <name type="common">Southern yellow jacket</name>
    <name type="synonym">Wasp</name>
    <dbReference type="NCBI Taxonomy" id="30214"/>
    <lineage>
        <taxon>Eukaryota</taxon>
        <taxon>Metazoa</taxon>
        <taxon>Ecdysozoa</taxon>
        <taxon>Arthropoda</taxon>
        <taxon>Hexapoda</taxon>
        <taxon>Insecta</taxon>
        <taxon>Pterygota</taxon>
        <taxon>Neoptera</taxon>
        <taxon>Endopterygota</taxon>
        <taxon>Hymenoptera</taxon>
        <taxon>Apocrita</taxon>
        <taxon>Aculeata</taxon>
        <taxon>Vespoidea</taxon>
        <taxon>Vespidae</taxon>
        <taxon>Vespinae</taxon>
        <taxon>Vespula</taxon>
    </lineage>
</organism>
<keyword evidence="3" id="KW-0808">Transferase</keyword>
<evidence type="ECO:0000256" key="2">
    <source>
        <dbReference type="ARBA" id="ARBA00022676"/>
    </source>
</evidence>
<dbReference type="GO" id="GO:0016757">
    <property type="term" value="F:glycosyltransferase activity"/>
    <property type="evidence" value="ECO:0007669"/>
    <property type="project" value="UniProtKB-KW"/>
</dbReference>
<dbReference type="PANTHER" id="PTHR48043">
    <property type="entry name" value="EG:EG0003.4 PROTEIN-RELATED"/>
    <property type="match status" value="1"/>
</dbReference>
<sequence length="552" mass="64301">MKYLLLLLILTSIATKLSALSILLVEPVFSTSHHIWVSSLVKELLRRGHHVHFTSIHTLKVDDSLAQNYTHKGFDDIMHELTIDHDYVPTTWGTYNLLYMIYFTHKLSNFICEKIVSHPTTKDTFELVKTKKFDIIVQDVTLANCFYGLWEFAKGNPPVIGYVPFGNAPWLKDYIGGSSYPAIRPYVHMYMGIPVTLWDRTFNFICYMLDDLFRHYYMMPINQKLANILAGKELRPLTEYERNISIVFINTHHSFDPAISLPPNAIEIAGIHAQTAQPIRDKIIRKFLDDAEDGAIVISMGTNVAWNSMKLDKVKIIASVLSKFKQRIIWKLEKDVDVQLPKNILALNWIPQNDILSKYLCNKIFCDIDRVKYLYGLHESPLLTAHKNVKAVWTHAGLLSTHEAIWQGVPIIGMPFFMDQRSNIKMLVDKGVAVHLNYEEISMDTVERALKEIIYNPKYSQNMKKLSREFRDRPIPPLDLAVWYVEYVSRHPGKDFGSPGRFLTQMEQNLYDVYILLFIIFLISILICWYLLKYLKYKLYFKLFIYKKNKQN</sequence>
<evidence type="ECO:0000313" key="7">
    <source>
        <dbReference type="Proteomes" id="UP001607302"/>
    </source>
</evidence>
<evidence type="ECO:0000313" key="6">
    <source>
        <dbReference type="EMBL" id="KAL2722242.1"/>
    </source>
</evidence>
<feature type="transmembrane region" description="Helical" evidence="4">
    <location>
        <begin position="513"/>
        <end position="532"/>
    </location>
</feature>
<dbReference type="Pfam" id="PF00201">
    <property type="entry name" value="UDPGT"/>
    <property type="match status" value="2"/>
</dbReference>
<evidence type="ECO:0000256" key="4">
    <source>
        <dbReference type="SAM" id="Phobius"/>
    </source>
</evidence>
<dbReference type="CDD" id="cd03784">
    <property type="entry name" value="GT1_Gtf-like"/>
    <property type="match status" value="1"/>
</dbReference>
<dbReference type="PANTHER" id="PTHR48043:SF159">
    <property type="entry name" value="EG:EG0003.4 PROTEIN-RELATED"/>
    <property type="match status" value="1"/>
</dbReference>
<keyword evidence="5" id="KW-0732">Signal</keyword>
<evidence type="ECO:0000256" key="3">
    <source>
        <dbReference type="ARBA" id="ARBA00022679"/>
    </source>
</evidence>
<dbReference type="Gene3D" id="3.40.50.2000">
    <property type="entry name" value="Glycogen Phosphorylase B"/>
    <property type="match status" value="1"/>
</dbReference>
<comment type="similarity">
    <text evidence="1">Belongs to the UDP-glycosyltransferase family.</text>
</comment>
<dbReference type="SUPFAM" id="SSF53756">
    <property type="entry name" value="UDP-Glycosyltransferase/glycogen phosphorylase"/>
    <property type="match status" value="2"/>
</dbReference>
<keyword evidence="4" id="KW-0812">Transmembrane</keyword>
<proteinExistence type="inferred from homology"/>
<dbReference type="AlphaFoldDB" id="A0ABD2APL0"/>
<keyword evidence="7" id="KW-1185">Reference proteome</keyword>
<feature type="signal peptide" evidence="5">
    <location>
        <begin position="1"/>
        <end position="19"/>
    </location>
</feature>
<name>A0ABD2APL0_VESSQ</name>
<dbReference type="Proteomes" id="UP001607302">
    <property type="component" value="Unassembled WGS sequence"/>
</dbReference>
<dbReference type="InterPro" id="IPR050271">
    <property type="entry name" value="UDP-glycosyltransferase"/>
</dbReference>